<reference evidence="7" key="1">
    <citation type="submission" date="2020-10" db="EMBL/GenBank/DDBJ databases">
        <title>The Whole-Genome Sequence of Metschnikowia persimmonesis, a Novel Endophytic Yeast Species Isolated from Medicinal Plant Diospyros kaki Thumb.</title>
        <authorList>
            <person name="Rahmat E."/>
            <person name="Kang Y."/>
        </authorList>
    </citation>
    <scope>NUCLEOTIDE SEQUENCE</scope>
    <source>
        <strain evidence="7">KIOM G15050</strain>
    </source>
</reference>
<dbReference type="EMBL" id="JACBPP010000010">
    <property type="protein sequence ID" value="KAF7998961.1"/>
    <property type="molecule type" value="Genomic_DNA"/>
</dbReference>
<dbReference type="GO" id="GO:0006891">
    <property type="term" value="P:intra-Golgi vesicle-mediated transport"/>
    <property type="evidence" value="ECO:0007669"/>
    <property type="project" value="InterPro"/>
</dbReference>
<dbReference type="GO" id="GO:0000139">
    <property type="term" value="C:Golgi membrane"/>
    <property type="evidence" value="ECO:0007669"/>
    <property type="project" value="UniProtKB-SubCell"/>
</dbReference>
<dbReference type="Pfam" id="PF10392">
    <property type="entry name" value="COG5_N"/>
    <property type="match status" value="1"/>
</dbReference>
<gene>
    <name evidence="7" type="ORF">HF325_006493</name>
</gene>
<keyword evidence="3" id="KW-0333">Golgi apparatus</keyword>
<dbReference type="PANTHER" id="PTHR13228:SF3">
    <property type="entry name" value="CONSERVED OLIGOMERIC GOLGI COMPLEX SUBUNIT 5"/>
    <property type="match status" value="1"/>
</dbReference>
<dbReference type="Pfam" id="PF20649">
    <property type="entry name" value="COG5_C"/>
    <property type="match status" value="1"/>
</dbReference>
<dbReference type="InterPro" id="IPR048485">
    <property type="entry name" value="COG5_helical"/>
</dbReference>
<evidence type="ECO:0000313" key="8">
    <source>
        <dbReference type="Proteomes" id="UP000649328"/>
    </source>
</evidence>
<evidence type="ECO:0000256" key="4">
    <source>
        <dbReference type="ARBA" id="ARBA00023136"/>
    </source>
</evidence>
<evidence type="ECO:0000256" key="3">
    <source>
        <dbReference type="ARBA" id="ARBA00023034"/>
    </source>
</evidence>
<dbReference type="PANTHER" id="PTHR13228">
    <property type="entry name" value="CONSERVED OLIGOMERIC GOLGI COMPLEX COMPONENT 5"/>
    <property type="match status" value="1"/>
</dbReference>
<evidence type="ECO:0000313" key="7">
    <source>
        <dbReference type="EMBL" id="KAF7998961.1"/>
    </source>
</evidence>
<dbReference type="InterPro" id="IPR019465">
    <property type="entry name" value="Cog5"/>
</dbReference>
<sequence>MILKLFLRTARLNRAFDRIDKDVITPYKEAVKLNEALLKIHQTSTLLRGTSFFLAFLQQLHDSEKALQLADDNREVVRLAKTYKQISNFISPKEKVSNDAADDMLSLKLVRDYKPLFQVKTTEFMADLSLKISNDMGHHSSFNANNKALQNNLLALYVLDSLELVSAIDKGAMAKSIQIALAQLTRSLQSPRTLASAFTEVKQTSANFCATLSSLFSSCEISRVDDGMPEKTLLDVLLLSLSETKGASVEEMYWSKLAFKFKKSVAATMARGGPVARNLRSQYTSMIESADSTLDGHPAHLIKDALSLVGRQN</sequence>
<dbReference type="GO" id="GO:0017119">
    <property type="term" value="C:Golgi transport complex"/>
    <property type="evidence" value="ECO:0007669"/>
    <property type="project" value="InterPro"/>
</dbReference>
<evidence type="ECO:0000259" key="5">
    <source>
        <dbReference type="Pfam" id="PF10392"/>
    </source>
</evidence>
<protein>
    <recommendedName>
        <fullName evidence="2">Conserved oligomeric Golgi complex subunit 5</fullName>
    </recommendedName>
</protein>
<evidence type="ECO:0000256" key="2">
    <source>
        <dbReference type="ARBA" id="ARBA00020974"/>
    </source>
</evidence>
<evidence type="ECO:0000259" key="6">
    <source>
        <dbReference type="Pfam" id="PF20649"/>
    </source>
</evidence>
<accession>A0A8H7L6Y9</accession>
<proteinExistence type="predicted"/>
<name>A0A8H7L6Y9_9ASCO</name>
<feature type="domain" description="Conserved oligomeric Golgi complex subunit 5 helical" evidence="6">
    <location>
        <begin position="105"/>
        <end position="290"/>
    </location>
</feature>
<keyword evidence="8" id="KW-1185">Reference proteome</keyword>
<dbReference type="AlphaFoldDB" id="A0A8H7L6Y9"/>
<dbReference type="Proteomes" id="UP000649328">
    <property type="component" value="Unassembled WGS sequence"/>
</dbReference>
<evidence type="ECO:0000256" key="1">
    <source>
        <dbReference type="ARBA" id="ARBA00004395"/>
    </source>
</evidence>
<comment type="subcellular location">
    <subcellularLocation>
        <location evidence="1">Golgi apparatus membrane</location>
        <topology evidence="1">Peripheral membrane protein</topology>
    </subcellularLocation>
</comment>
<keyword evidence="4" id="KW-0472">Membrane</keyword>
<comment type="caution">
    <text evidence="7">The sequence shown here is derived from an EMBL/GenBank/DDBJ whole genome shotgun (WGS) entry which is preliminary data.</text>
</comment>
<dbReference type="InterPro" id="IPR049176">
    <property type="entry name" value="COG5_N"/>
</dbReference>
<feature type="domain" description="Conserved oligomeric Golgi complex subunit 5 N-terminal" evidence="5">
    <location>
        <begin position="8"/>
        <end position="60"/>
    </location>
</feature>
<dbReference type="OrthoDB" id="18786at2759"/>
<organism evidence="7 8">
    <name type="scientific">Metschnikowia pulcherrima</name>
    <dbReference type="NCBI Taxonomy" id="27326"/>
    <lineage>
        <taxon>Eukaryota</taxon>
        <taxon>Fungi</taxon>
        <taxon>Dikarya</taxon>
        <taxon>Ascomycota</taxon>
        <taxon>Saccharomycotina</taxon>
        <taxon>Pichiomycetes</taxon>
        <taxon>Metschnikowiaceae</taxon>
        <taxon>Metschnikowia</taxon>
    </lineage>
</organism>